<reference evidence="2 3" key="1">
    <citation type="submission" date="2018-06" db="EMBL/GenBank/DDBJ databases">
        <authorList>
            <consortium name="Pathogen Informatics"/>
            <person name="Doyle S."/>
        </authorList>
    </citation>
    <scope>NUCLEOTIDE SEQUENCE [LARGE SCALE GENOMIC DNA]</scope>
    <source>
        <strain evidence="2 3">NCTC11807</strain>
    </source>
</reference>
<dbReference type="PANTHER" id="PTHR30471:SF3">
    <property type="entry name" value="UPF0758 PROTEIN YEES-RELATED"/>
    <property type="match status" value="1"/>
</dbReference>
<evidence type="ECO:0000259" key="1">
    <source>
        <dbReference type="Pfam" id="PF20582"/>
    </source>
</evidence>
<evidence type="ECO:0000313" key="2">
    <source>
        <dbReference type="EMBL" id="SUM71038.1"/>
    </source>
</evidence>
<keyword evidence="3" id="KW-1185">Reference proteome</keyword>
<feature type="domain" description="UPF0758" evidence="1">
    <location>
        <begin position="2"/>
        <end position="66"/>
    </location>
</feature>
<proteinExistence type="predicted"/>
<dbReference type="SUPFAM" id="SSF47781">
    <property type="entry name" value="RuvA domain 2-like"/>
    <property type="match status" value="1"/>
</dbReference>
<gene>
    <name evidence="2" type="ORF">NCTC11807_01372</name>
</gene>
<dbReference type="AlphaFoldDB" id="A0A380H677"/>
<dbReference type="Proteomes" id="UP000255425">
    <property type="component" value="Unassembled WGS sequence"/>
</dbReference>
<dbReference type="InterPro" id="IPR010994">
    <property type="entry name" value="RuvA_2-like"/>
</dbReference>
<dbReference type="InterPro" id="IPR001405">
    <property type="entry name" value="UPF0758"/>
</dbReference>
<dbReference type="InterPro" id="IPR046778">
    <property type="entry name" value="UPF0758_N"/>
</dbReference>
<name>A0A380H677_9STAP</name>
<sequence length="132" mass="14988">MKERLINYGAKSLSNVELLAILINTRRKGFSSIDIANELIKNHHSIREIKKLSINDLLKIKGIGLYMAIILKVAFELGERLNSSSTLDKVKITHPGDVADLMMSTMKDLDQEHFVVLLIKFKRYSYETVVGL</sequence>
<organism evidence="2 3">
    <name type="scientific">Staphylococcus saccharolyticus</name>
    <dbReference type="NCBI Taxonomy" id="33028"/>
    <lineage>
        <taxon>Bacteria</taxon>
        <taxon>Bacillati</taxon>
        <taxon>Bacillota</taxon>
        <taxon>Bacilli</taxon>
        <taxon>Bacillales</taxon>
        <taxon>Staphylococcaceae</taxon>
        <taxon>Staphylococcus</taxon>
    </lineage>
</organism>
<accession>A0A380H677</accession>
<dbReference type="Pfam" id="PF20582">
    <property type="entry name" value="UPF0758_N"/>
    <property type="match status" value="1"/>
</dbReference>
<dbReference type="EMBL" id="UHDZ01000001">
    <property type="protein sequence ID" value="SUM71038.1"/>
    <property type="molecule type" value="Genomic_DNA"/>
</dbReference>
<evidence type="ECO:0000313" key="3">
    <source>
        <dbReference type="Proteomes" id="UP000255425"/>
    </source>
</evidence>
<dbReference type="PANTHER" id="PTHR30471">
    <property type="entry name" value="DNA REPAIR PROTEIN RADC"/>
    <property type="match status" value="1"/>
</dbReference>
<protein>
    <submittedName>
        <fullName evidence="2">DNA repair protein RadC-like protein</fullName>
    </submittedName>
</protein>